<dbReference type="SUPFAM" id="SSF158494">
    <property type="entry name" value="PG0775 C-terminal domain-like"/>
    <property type="match status" value="1"/>
</dbReference>
<keyword evidence="5 10" id="KW-0560">Oxidoreductase</keyword>
<evidence type="ECO:0000256" key="1">
    <source>
        <dbReference type="ARBA" id="ARBA00001974"/>
    </source>
</evidence>
<dbReference type="InterPro" id="IPR009075">
    <property type="entry name" value="AcylCo_DH/oxidase_C"/>
</dbReference>
<dbReference type="Proteomes" id="UP000255283">
    <property type="component" value="Unassembled WGS sequence"/>
</dbReference>
<keyword evidence="3 5" id="KW-0285">Flavoprotein</keyword>
<dbReference type="EMBL" id="UGTJ01000001">
    <property type="protein sequence ID" value="SUB79724.1"/>
    <property type="molecule type" value="Genomic_DNA"/>
</dbReference>
<dbReference type="Pfam" id="PF00441">
    <property type="entry name" value="Acyl-CoA_dh_1"/>
    <property type="match status" value="1"/>
</dbReference>
<comment type="cofactor">
    <cofactor evidence="1 5">
        <name>FAD</name>
        <dbReference type="ChEBI" id="CHEBI:57692"/>
    </cofactor>
</comment>
<dbReference type="InterPro" id="IPR009100">
    <property type="entry name" value="AcylCoA_DH/oxidase_NM_dom_sf"/>
</dbReference>
<dbReference type="RefSeq" id="WP_115153434.1">
    <property type="nucleotide sequence ID" value="NZ_DBFWLE010000010.1"/>
</dbReference>
<sequence>MANYYTDHPEIAFHLNHPLMKRIVDLKERNYADKDQFEDAPVNYEDAIENYKRILDITGDVAANIIEPNAEAVDLEGPHLENGRMIYAGKTVENIDATRKAGLWGVSMPRRYGGLNLPNVTFSMLSEIIAAADGGFQNIWSLQSCIDTLYEFGSEEQCKKYIPRICAGETMSMDLTEPDAGSDLQRVMLKATFDEAENCWRLNGVKRFITNGDSDIHLVLARSEEGTKDGRGLSMFIYDKRDGGVNVRHIENKLGIHGSPTCELVYKNAKAELCGNTRMGLIKYVMALMNGARLGIAAQSVGVEQEAYNEGLAYAKERAQFGQKIIHFPAVYDMLSRMKAKLDAGRSLLYQTARYVDIYKALEDISRDRKLDAEERAEMKKYNRLADAFTPLAKGMNSEYANQNAYDAISIHGGSGFIMEYKSQRLFRDARIFSIYEGTTQLQVVAAIRYITNGTYLSIIKEMLEAPVCDSLQPLRSRVAKLVALYEEAVNHVKEADNQELHDFLGRRLYDMTAEIIMSLLIIDDASRAPELFGKSAEVYVRMAEENVLGKAAYVNNFKAEDLPSFRAVEQEAEAGE</sequence>
<gene>
    <name evidence="10" type="ORF">NCTC13063_00994</name>
</gene>
<proteinExistence type="inferred from homology"/>
<dbReference type="InterPro" id="IPR037069">
    <property type="entry name" value="AcylCoA_DH/ox_N_sf"/>
</dbReference>
<evidence type="ECO:0000259" key="9">
    <source>
        <dbReference type="Pfam" id="PF12186"/>
    </source>
</evidence>
<dbReference type="InterPro" id="IPR020964">
    <property type="entry name" value="Acyl-CoA_dehydrogenase_C"/>
</dbReference>
<dbReference type="Gene3D" id="1.20.120.470">
    <property type="entry name" value="Acyl-CoA dehydrogenase, C-terminal domain"/>
    <property type="match status" value="1"/>
</dbReference>
<dbReference type="InterPro" id="IPR036250">
    <property type="entry name" value="AcylCo_DH-like_C"/>
</dbReference>
<evidence type="ECO:0000259" key="8">
    <source>
        <dbReference type="Pfam" id="PF02771"/>
    </source>
</evidence>
<dbReference type="SUPFAM" id="SSF56645">
    <property type="entry name" value="Acyl-CoA dehydrogenase NM domain-like"/>
    <property type="match status" value="1"/>
</dbReference>
<evidence type="ECO:0000313" key="10">
    <source>
        <dbReference type="EMBL" id="SUB79724.1"/>
    </source>
</evidence>
<dbReference type="InterPro" id="IPR013786">
    <property type="entry name" value="AcylCoA_DH/ox_N"/>
</dbReference>
<protein>
    <submittedName>
        <fullName evidence="10">Acyl-CoA dehydrogenase, short-chain specific</fullName>
        <ecNumber evidence="10">1.3.8.1</ecNumber>
    </submittedName>
</protein>
<feature type="domain" description="Acyl-CoA dehydrogenase/oxidase N-terminal" evidence="8">
    <location>
        <begin position="55"/>
        <end position="169"/>
    </location>
</feature>
<feature type="domain" description="Acyl-CoA oxidase/dehydrogenase middle" evidence="7">
    <location>
        <begin position="173"/>
        <end position="268"/>
    </location>
</feature>
<reference evidence="10 11" key="1">
    <citation type="submission" date="2018-06" db="EMBL/GenBank/DDBJ databases">
        <authorList>
            <consortium name="Pathogen Informatics"/>
            <person name="Doyle S."/>
        </authorList>
    </citation>
    <scope>NUCLEOTIDE SEQUENCE [LARGE SCALE GENOMIC DNA]</scope>
    <source>
        <strain evidence="10 11">NCTC13063</strain>
    </source>
</reference>
<accession>A0AAQ1ZI26</accession>
<dbReference type="InterPro" id="IPR052166">
    <property type="entry name" value="Diverse_Acyl-CoA_DH"/>
</dbReference>
<evidence type="ECO:0000259" key="6">
    <source>
        <dbReference type="Pfam" id="PF00441"/>
    </source>
</evidence>
<evidence type="ECO:0000313" key="11">
    <source>
        <dbReference type="Proteomes" id="UP000255283"/>
    </source>
</evidence>
<dbReference type="InterPro" id="IPR006091">
    <property type="entry name" value="Acyl-CoA_Oxase/DH_mid-dom"/>
</dbReference>
<dbReference type="Pfam" id="PF02771">
    <property type="entry name" value="Acyl-CoA_dh_N"/>
    <property type="match status" value="1"/>
</dbReference>
<comment type="caution">
    <text evidence="10">The sequence shown here is derived from an EMBL/GenBank/DDBJ whole genome shotgun (WGS) entry which is preliminary data.</text>
</comment>
<dbReference type="GO" id="GO:0050660">
    <property type="term" value="F:flavin adenine dinucleotide binding"/>
    <property type="evidence" value="ECO:0007669"/>
    <property type="project" value="InterPro"/>
</dbReference>
<evidence type="ECO:0000256" key="3">
    <source>
        <dbReference type="ARBA" id="ARBA00022630"/>
    </source>
</evidence>
<dbReference type="Gene3D" id="1.10.540.10">
    <property type="entry name" value="Acyl-CoA dehydrogenase/oxidase, N-terminal domain"/>
    <property type="match status" value="1"/>
</dbReference>
<dbReference type="Gene3D" id="1.20.140.10">
    <property type="entry name" value="Butyryl-CoA Dehydrogenase, subunit A, domain 3"/>
    <property type="match status" value="1"/>
</dbReference>
<evidence type="ECO:0000256" key="2">
    <source>
        <dbReference type="ARBA" id="ARBA00009347"/>
    </source>
</evidence>
<dbReference type="AlphaFoldDB" id="A0AAQ1ZI26"/>
<dbReference type="EC" id="1.3.8.1" evidence="10"/>
<organism evidence="10 11">
    <name type="scientific">Segatella buccae</name>
    <dbReference type="NCBI Taxonomy" id="28126"/>
    <lineage>
        <taxon>Bacteria</taxon>
        <taxon>Pseudomonadati</taxon>
        <taxon>Bacteroidota</taxon>
        <taxon>Bacteroidia</taxon>
        <taxon>Bacteroidales</taxon>
        <taxon>Prevotellaceae</taxon>
        <taxon>Segatella</taxon>
    </lineage>
</organism>
<dbReference type="GO" id="GO:0016937">
    <property type="term" value="F:short-chain fatty acyl-CoA dehydrogenase activity"/>
    <property type="evidence" value="ECO:0007669"/>
    <property type="project" value="UniProtKB-EC"/>
</dbReference>
<dbReference type="SUPFAM" id="SSF47203">
    <property type="entry name" value="Acyl-CoA dehydrogenase C-terminal domain-like"/>
    <property type="match status" value="1"/>
</dbReference>
<dbReference type="InterPro" id="IPR046373">
    <property type="entry name" value="Acyl-CoA_Oxase/DH_mid-dom_sf"/>
</dbReference>
<keyword evidence="4 5" id="KW-0274">FAD</keyword>
<name>A0AAQ1ZI26_9BACT</name>
<evidence type="ECO:0000256" key="5">
    <source>
        <dbReference type="RuleBase" id="RU362125"/>
    </source>
</evidence>
<feature type="domain" description="Acyl-CoA dehydrogenase C-terminal" evidence="9">
    <location>
        <begin position="452"/>
        <end position="563"/>
    </location>
</feature>
<dbReference type="Pfam" id="PF12186">
    <property type="entry name" value="AcylCoA_dehyd_C"/>
    <property type="match status" value="1"/>
</dbReference>
<feature type="domain" description="Acyl-CoA dehydrogenase/oxidase C-terminal" evidence="6">
    <location>
        <begin position="283"/>
        <end position="444"/>
    </location>
</feature>
<dbReference type="InterPro" id="IPR036797">
    <property type="entry name" value="Acyl-CoA_dehydrogenase_C_sf"/>
</dbReference>
<comment type="similarity">
    <text evidence="2 5">Belongs to the acyl-CoA dehydrogenase family.</text>
</comment>
<dbReference type="Gene3D" id="2.40.110.10">
    <property type="entry name" value="Butyryl-CoA Dehydrogenase, subunit A, domain 2"/>
    <property type="match status" value="1"/>
</dbReference>
<dbReference type="PANTHER" id="PTHR42803">
    <property type="entry name" value="ACYL-COA DEHYDROGENASE"/>
    <property type="match status" value="1"/>
</dbReference>
<evidence type="ECO:0000256" key="4">
    <source>
        <dbReference type="ARBA" id="ARBA00022827"/>
    </source>
</evidence>
<dbReference type="PANTHER" id="PTHR42803:SF1">
    <property type="entry name" value="BROAD-SPECIFICITY LINEAR ACYL-COA DEHYDROGENASE FADE5"/>
    <property type="match status" value="1"/>
</dbReference>
<dbReference type="Pfam" id="PF02770">
    <property type="entry name" value="Acyl-CoA_dh_M"/>
    <property type="match status" value="1"/>
</dbReference>
<evidence type="ECO:0000259" key="7">
    <source>
        <dbReference type="Pfam" id="PF02770"/>
    </source>
</evidence>